<dbReference type="GeneID" id="106540563"/>
<dbReference type="PANTHER" id="PTHR24300">
    <property type="entry name" value="CYTOCHROME P450 508A4-RELATED"/>
    <property type="match status" value="1"/>
</dbReference>
<dbReference type="InterPro" id="IPR002401">
    <property type="entry name" value="Cyt_P450_E_grp-I"/>
</dbReference>
<evidence type="ECO:0000256" key="4">
    <source>
        <dbReference type="ARBA" id="ARBA00023004"/>
    </source>
</evidence>
<dbReference type="PRINTS" id="PR00463">
    <property type="entry name" value="EP450I"/>
</dbReference>
<comment type="similarity">
    <text evidence="2">Belongs to the cytochrome P450 family.</text>
</comment>
<dbReference type="KEGG" id="tsr:106540563"/>
<keyword evidence="4" id="KW-0408">Iron</keyword>
<dbReference type="Gene3D" id="1.10.630.10">
    <property type="entry name" value="Cytochrome P450"/>
    <property type="match status" value="1"/>
</dbReference>
<dbReference type="Pfam" id="PF00067">
    <property type="entry name" value="p450"/>
    <property type="match status" value="1"/>
</dbReference>
<dbReference type="OrthoDB" id="3934656at2759"/>
<dbReference type="InterPro" id="IPR001128">
    <property type="entry name" value="Cyt_P450"/>
</dbReference>
<dbReference type="AlphaFoldDB" id="A0A6I9XJZ2"/>
<organism evidence="5 6">
    <name type="scientific">Thamnophis sirtalis</name>
    <dbReference type="NCBI Taxonomy" id="35019"/>
    <lineage>
        <taxon>Eukaryota</taxon>
        <taxon>Metazoa</taxon>
        <taxon>Chordata</taxon>
        <taxon>Craniata</taxon>
        <taxon>Vertebrata</taxon>
        <taxon>Euteleostomi</taxon>
        <taxon>Lepidosauria</taxon>
        <taxon>Squamata</taxon>
        <taxon>Bifurcata</taxon>
        <taxon>Unidentata</taxon>
        <taxon>Episquamata</taxon>
        <taxon>Toxicofera</taxon>
        <taxon>Serpentes</taxon>
        <taxon>Colubroidea</taxon>
        <taxon>Colubridae</taxon>
        <taxon>Natricinae</taxon>
        <taxon>Thamnophis</taxon>
    </lineage>
</organism>
<gene>
    <name evidence="6" type="primary">LOC106540563</name>
</gene>
<evidence type="ECO:0000313" key="6">
    <source>
        <dbReference type="RefSeq" id="XP_013911208.1"/>
    </source>
</evidence>
<evidence type="ECO:0000256" key="1">
    <source>
        <dbReference type="ARBA" id="ARBA00001971"/>
    </source>
</evidence>
<keyword evidence="3" id="KW-0479">Metal-binding</keyword>
<dbReference type="PANTHER" id="PTHR24300:SF375">
    <property type="entry name" value="CYTOCHROME P450 FAMILY"/>
    <property type="match status" value="1"/>
</dbReference>
<evidence type="ECO:0000256" key="2">
    <source>
        <dbReference type="ARBA" id="ARBA00010617"/>
    </source>
</evidence>
<dbReference type="GO" id="GO:0006805">
    <property type="term" value="P:xenobiotic metabolic process"/>
    <property type="evidence" value="ECO:0007669"/>
    <property type="project" value="TreeGrafter"/>
</dbReference>
<proteinExistence type="inferred from homology"/>
<keyword evidence="5" id="KW-1185">Reference proteome</keyword>
<dbReference type="GO" id="GO:0016712">
    <property type="term" value="F:oxidoreductase activity, acting on paired donors, with incorporation or reduction of molecular oxygen, reduced flavin or flavoprotein as one donor, and incorporation of one atom of oxygen"/>
    <property type="evidence" value="ECO:0007669"/>
    <property type="project" value="TreeGrafter"/>
</dbReference>
<dbReference type="GO" id="GO:0006082">
    <property type="term" value="P:organic acid metabolic process"/>
    <property type="evidence" value="ECO:0007669"/>
    <property type="project" value="TreeGrafter"/>
</dbReference>
<dbReference type="RefSeq" id="XP_013911208.1">
    <property type="nucleotide sequence ID" value="XM_014055733.1"/>
</dbReference>
<dbReference type="InterPro" id="IPR050182">
    <property type="entry name" value="Cytochrome_P450_fam2"/>
</dbReference>
<evidence type="ECO:0000256" key="3">
    <source>
        <dbReference type="ARBA" id="ARBA00022723"/>
    </source>
</evidence>
<dbReference type="SUPFAM" id="SSF48264">
    <property type="entry name" value="Cytochrome P450"/>
    <property type="match status" value="1"/>
</dbReference>
<sequence>MMDRAQEEEELYKLITMIEFINVGFSSVCWQLYNEVPLVRSLPLPHQTILRTAEKIYVFIQKEVEEHKATLTPGEPRDFTDAYLEEIQKPEKKSSGFEEEQLRVLLSDLFLAGTETTAAALQWTMLYLVAFPEIQ</sequence>
<name>A0A6I9XJZ2_9SAUR</name>
<dbReference type="GO" id="GO:0020037">
    <property type="term" value="F:heme binding"/>
    <property type="evidence" value="ECO:0007669"/>
    <property type="project" value="InterPro"/>
</dbReference>
<feature type="non-terminal residue" evidence="6">
    <location>
        <position position="135"/>
    </location>
</feature>
<dbReference type="Proteomes" id="UP000504617">
    <property type="component" value="Unplaced"/>
</dbReference>
<evidence type="ECO:0000313" key="5">
    <source>
        <dbReference type="Proteomes" id="UP000504617"/>
    </source>
</evidence>
<dbReference type="GO" id="GO:0005506">
    <property type="term" value="F:iron ion binding"/>
    <property type="evidence" value="ECO:0007669"/>
    <property type="project" value="InterPro"/>
</dbReference>
<dbReference type="GO" id="GO:0005737">
    <property type="term" value="C:cytoplasm"/>
    <property type="evidence" value="ECO:0007669"/>
    <property type="project" value="TreeGrafter"/>
</dbReference>
<protein>
    <submittedName>
        <fullName evidence="6">Cytochrome P450 2J5-like</fullName>
    </submittedName>
</protein>
<reference evidence="6" key="1">
    <citation type="submission" date="2025-08" db="UniProtKB">
        <authorList>
            <consortium name="RefSeq"/>
        </authorList>
    </citation>
    <scope>IDENTIFICATION</scope>
    <source>
        <tissue evidence="6">Skeletal muscle</tissue>
    </source>
</reference>
<dbReference type="InterPro" id="IPR036396">
    <property type="entry name" value="Cyt_P450_sf"/>
</dbReference>
<comment type="cofactor">
    <cofactor evidence="1">
        <name>heme</name>
        <dbReference type="ChEBI" id="CHEBI:30413"/>
    </cofactor>
</comment>
<accession>A0A6I9XJZ2</accession>